<keyword evidence="1" id="KW-0808">Transferase</keyword>
<organism evidence="1 2">
    <name type="scientific">Sporanaerobium hydrogeniformans</name>
    <dbReference type="NCBI Taxonomy" id="3072179"/>
    <lineage>
        <taxon>Bacteria</taxon>
        <taxon>Bacillati</taxon>
        <taxon>Bacillota</taxon>
        <taxon>Clostridia</taxon>
        <taxon>Lachnospirales</taxon>
        <taxon>Lachnospiraceae</taxon>
        <taxon>Sporanaerobium</taxon>
    </lineage>
</organism>
<reference evidence="1" key="1">
    <citation type="submission" date="2017-10" db="EMBL/GenBank/DDBJ databases">
        <title>Genome sequence of cellulolytic Lachnospiraceae bacterium XHS1971 isolated from hotspring sediment.</title>
        <authorList>
            <person name="Vasudevan G."/>
            <person name="Joshi A.J."/>
            <person name="Hivarkar S."/>
            <person name="Lanjekar V.B."/>
            <person name="Dhakephalkar P.K."/>
            <person name="Dagar S."/>
        </authorList>
    </citation>
    <scope>NUCLEOTIDE SEQUENCE</scope>
    <source>
        <strain evidence="1">XHS1971</strain>
    </source>
</reference>
<gene>
    <name evidence="1" type="ORF">CS063_05220</name>
</gene>
<keyword evidence="2" id="KW-1185">Reference proteome</keyword>
<name>A0AC61DFG6_9FIRM</name>
<proteinExistence type="predicted"/>
<protein>
    <submittedName>
        <fullName evidence="1">Dephospho-CoA kinase</fullName>
    </submittedName>
</protein>
<evidence type="ECO:0000313" key="2">
    <source>
        <dbReference type="Proteomes" id="UP000224460"/>
    </source>
</evidence>
<evidence type="ECO:0000313" key="1">
    <source>
        <dbReference type="EMBL" id="PHV71451.1"/>
    </source>
</evidence>
<dbReference type="EMBL" id="PEDL01000003">
    <property type="protein sequence ID" value="PHV71451.1"/>
    <property type="molecule type" value="Genomic_DNA"/>
</dbReference>
<sequence>MKVIGVIGGIGAGKSTVIEKIREYTATYVISADCIGHGILKKGQPAYVPVIETFGEGILDSKGEIVRKALGEIVFKDAKQLEKLNALTHPLICEEVERQINWCKKQAAYDFIVVEGALLLEVGLGKLMDIIIAVYADEETRIKRVMLREGFTKEQVLSRFKAQKKWEEFQEAADFVIDNGISLEKTCEQIKKIVVQF</sequence>
<accession>A0AC61DFG6</accession>
<comment type="caution">
    <text evidence="1">The sequence shown here is derived from an EMBL/GenBank/DDBJ whole genome shotgun (WGS) entry which is preliminary data.</text>
</comment>
<dbReference type="Proteomes" id="UP000224460">
    <property type="component" value="Unassembled WGS sequence"/>
</dbReference>
<keyword evidence="1" id="KW-0418">Kinase</keyword>